<organism evidence="1 2">
    <name type="scientific">Candidatus Syntrophosphaera thermopropionivorans</name>
    <dbReference type="NCBI Taxonomy" id="2593015"/>
    <lineage>
        <taxon>Bacteria</taxon>
        <taxon>Pseudomonadati</taxon>
        <taxon>Candidatus Cloacimonadota</taxon>
        <taxon>Candidatus Cloacimonadia</taxon>
        <taxon>Candidatus Cloacimonadales</taxon>
        <taxon>Candidatus Cloacimonadaceae</taxon>
        <taxon>Candidatus Syntrophosphaera</taxon>
    </lineage>
</organism>
<keyword evidence="2" id="KW-1185">Reference proteome</keyword>
<feature type="non-terminal residue" evidence="1">
    <location>
        <position position="1"/>
    </location>
</feature>
<sequence>CKLANEEIQADRQAGILGFYDLPERDVSHILNFMESLDPKFDTMVVLGIGGSALGNKALYSALKTERNLDKKLFVYDNVDPVFLFEILDQINLDTTIFNVISKSGTTAETMAAYLIITDILKKRYPDDYKNRLIITTDKDKGFLRKLCNEEHYPSFVVPDNVGGRFSVLSDVGLVSSAFAKIDIQKLLQGAASMRNRCADLTNIYDNPAYLNGLLHYLYFREGKNIAVMMPYSNSLYDLADWYRQLWAESLGKRYDLKGREILVGQTPVKALGATDQHSQIQLYTEGPYDKVITFLTVLNFQHDYVIPNLHPESEDVSYLGDHKLSELLNAERLATEIALTKAKRPNANIIFPQIDEFHLGEFIMMYEIQTVFTGKLLHINPLDQPGVEAGKKATYALMGKPGYDKEREEIQQYLQKLGKK</sequence>
<evidence type="ECO:0000313" key="1">
    <source>
        <dbReference type="EMBL" id="TDF72429.1"/>
    </source>
</evidence>
<name>A0AC61QHC9_9BACT</name>
<gene>
    <name evidence="1" type="ORF">E0946_07125</name>
</gene>
<reference evidence="1" key="1">
    <citation type="submission" date="2019-03" db="EMBL/GenBank/DDBJ databases">
        <title>Candidatus Syntrophosphaera thermopropionivorans: a novel player in syntrophic propionate oxidation during anaerobic digestion.</title>
        <authorList>
            <person name="Dyksma S."/>
        </authorList>
    </citation>
    <scope>NUCLEOTIDE SEQUENCE</scope>
    <source>
        <strain evidence="1">W5</strain>
    </source>
</reference>
<accession>A0AC61QHC9</accession>
<comment type="caution">
    <text evidence="1">The sequence shown here is derived from an EMBL/GenBank/DDBJ whole genome shotgun (WGS) entry which is preliminary data.</text>
</comment>
<proteinExistence type="predicted"/>
<evidence type="ECO:0000313" key="2">
    <source>
        <dbReference type="Proteomes" id="UP000294588"/>
    </source>
</evidence>
<keyword evidence="1" id="KW-0413">Isomerase</keyword>
<dbReference type="Proteomes" id="UP000294588">
    <property type="component" value="Unassembled WGS sequence"/>
</dbReference>
<protein>
    <submittedName>
        <fullName evidence="1">Glucose-6-phosphate isomerase</fullName>
    </submittedName>
</protein>
<dbReference type="EMBL" id="SMOG01000049">
    <property type="protein sequence ID" value="TDF72429.1"/>
    <property type="molecule type" value="Genomic_DNA"/>
</dbReference>